<evidence type="ECO:0000313" key="3">
    <source>
        <dbReference type="RefSeq" id="XP_055889145.1"/>
    </source>
</evidence>
<sequence length="202" mass="22887">MMLTTFLLLALCLVTHGQQDLVLSQGSCPDIPVQLNFDLKRFEGYWKVYEAFGAPYMVGMSCVDFIFEQASDDGRYVNIRLEGDRDVKVLGFKIWTANEIYYGKGTVLDDVTDAGWSVLFGGKPDNYEDRTNYFILATDYVNYAIVYSCIQPAKLPIISESCFILLRRNGSPPAEVSTHKFILKSYGVNVTNLNKVNNYNCY</sequence>
<proteinExistence type="predicted"/>
<dbReference type="GO" id="GO:0000302">
    <property type="term" value="P:response to reactive oxygen species"/>
    <property type="evidence" value="ECO:0007669"/>
    <property type="project" value="TreeGrafter"/>
</dbReference>
<dbReference type="GO" id="GO:0008289">
    <property type="term" value="F:lipid binding"/>
    <property type="evidence" value="ECO:0007669"/>
    <property type="project" value="UniProtKB-KW"/>
</dbReference>
<gene>
    <name evidence="3 4" type="primary">LOC106069417</name>
</gene>
<protein>
    <submittedName>
        <fullName evidence="3 4">Apolipoprotein D-like</fullName>
    </submittedName>
</protein>
<evidence type="ECO:0000256" key="1">
    <source>
        <dbReference type="SAM" id="SignalP"/>
    </source>
</evidence>
<dbReference type="GO" id="GO:0006629">
    <property type="term" value="P:lipid metabolic process"/>
    <property type="evidence" value="ECO:0007669"/>
    <property type="project" value="TreeGrafter"/>
</dbReference>
<dbReference type="RefSeq" id="XP_055889146.1">
    <property type="nucleotide sequence ID" value="XM_056033171.1"/>
</dbReference>
<accession>A0A9W3APH3</accession>
<name>A0A9W3APH3_BIOGL</name>
<dbReference type="AlphaFoldDB" id="A0A9W3APH3"/>
<feature type="chain" id="PRO_5044702867" evidence="1">
    <location>
        <begin position="18"/>
        <end position="202"/>
    </location>
</feature>
<keyword evidence="1" id="KW-0732">Signal</keyword>
<evidence type="ECO:0000313" key="2">
    <source>
        <dbReference type="Proteomes" id="UP001165740"/>
    </source>
</evidence>
<dbReference type="OrthoDB" id="565904at2759"/>
<dbReference type="GeneID" id="106069417"/>
<evidence type="ECO:0000313" key="4">
    <source>
        <dbReference type="RefSeq" id="XP_055889146.1"/>
    </source>
</evidence>
<organism evidence="2 3">
    <name type="scientific">Biomphalaria glabrata</name>
    <name type="common">Bloodfluke planorb</name>
    <name type="synonym">Freshwater snail</name>
    <dbReference type="NCBI Taxonomy" id="6526"/>
    <lineage>
        <taxon>Eukaryota</taxon>
        <taxon>Metazoa</taxon>
        <taxon>Spiralia</taxon>
        <taxon>Lophotrochozoa</taxon>
        <taxon>Mollusca</taxon>
        <taxon>Gastropoda</taxon>
        <taxon>Heterobranchia</taxon>
        <taxon>Euthyneura</taxon>
        <taxon>Panpulmonata</taxon>
        <taxon>Hygrophila</taxon>
        <taxon>Lymnaeoidea</taxon>
        <taxon>Planorbidae</taxon>
        <taxon>Biomphalaria</taxon>
    </lineage>
</organism>
<reference evidence="3 4" key="1">
    <citation type="submission" date="2025-04" db="UniProtKB">
        <authorList>
            <consortium name="RefSeq"/>
        </authorList>
    </citation>
    <scope>IDENTIFICATION</scope>
</reference>
<dbReference type="PANTHER" id="PTHR10612:SF34">
    <property type="entry name" value="APOLIPOPROTEIN D"/>
    <property type="match status" value="1"/>
</dbReference>
<dbReference type="GO" id="GO:0005737">
    <property type="term" value="C:cytoplasm"/>
    <property type="evidence" value="ECO:0007669"/>
    <property type="project" value="TreeGrafter"/>
</dbReference>
<dbReference type="SUPFAM" id="SSF50814">
    <property type="entry name" value="Lipocalins"/>
    <property type="match status" value="1"/>
</dbReference>
<dbReference type="InterPro" id="IPR012674">
    <property type="entry name" value="Calycin"/>
</dbReference>
<dbReference type="Gene3D" id="2.40.128.20">
    <property type="match status" value="1"/>
</dbReference>
<dbReference type="PANTHER" id="PTHR10612">
    <property type="entry name" value="APOLIPOPROTEIN D"/>
    <property type="match status" value="1"/>
</dbReference>
<dbReference type="RefSeq" id="XP_055889145.1">
    <property type="nucleotide sequence ID" value="XM_056033170.1"/>
</dbReference>
<keyword evidence="2" id="KW-1185">Reference proteome</keyword>
<dbReference type="Proteomes" id="UP001165740">
    <property type="component" value="Chromosome 6"/>
</dbReference>
<feature type="signal peptide" evidence="1">
    <location>
        <begin position="1"/>
        <end position="17"/>
    </location>
</feature>